<dbReference type="PANTHER" id="PTHR35807">
    <property type="entry name" value="TRANSCRIPTIONAL REGULATOR REDD-RELATED"/>
    <property type="match status" value="1"/>
</dbReference>
<feature type="domain" description="Bacterial transcriptional activator" evidence="1">
    <location>
        <begin position="98"/>
        <end position="240"/>
    </location>
</feature>
<dbReference type="eggNOG" id="COG3947">
    <property type="taxonomic scope" value="Bacteria"/>
</dbReference>
<dbReference type="InterPro" id="IPR051677">
    <property type="entry name" value="AfsR-DnrI-RedD_regulator"/>
</dbReference>
<dbReference type="EMBL" id="CP000812">
    <property type="protein sequence ID" value="ABV33828.1"/>
    <property type="molecule type" value="Genomic_DNA"/>
</dbReference>
<dbReference type="AlphaFoldDB" id="A8F6P4"/>
<proteinExistence type="predicted"/>
<organism evidence="2 3">
    <name type="scientific">Pseudothermotoga lettingae (strain ATCC BAA-301 / DSM 14385 / NBRC 107922 / TMO)</name>
    <name type="common">Thermotoga lettingae</name>
    <dbReference type="NCBI Taxonomy" id="416591"/>
    <lineage>
        <taxon>Bacteria</taxon>
        <taxon>Thermotogati</taxon>
        <taxon>Thermotogota</taxon>
        <taxon>Thermotogae</taxon>
        <taxon>Thermotogales</taxon>
        <taxon>Thermotogaceae</taxon>
        <taxon>Pseudothermotoga</taxon>
    </lineage>
</organism>
<dbReference type="KEGG" id="tle:Tlet_1270"/>
<dbReference type="GO" id="GO:0006355">
    <property type="term" value="P:regulation of DNA-templated transcription"/>
    <property type="evidence" value="ECO:0007669"/>
    <property type="project" value="InterPro"/>
</dbReference>
<gene>
    <name evidence="2" type="ordered locus">Tlet_1270</name>
</gene>
<dbReference type="GO" id="GO:0003677">
    <property type="term" value="F:DNA binding"/>
    <property type="evidence" value="ECO:0007669"/>
    <property type="project" value="InterPro"/>
</dbReference>
<dbReference type="PANTHER" id="PTHR35807:SF2">
    <property type="entry name" value="TRANSCRIPTIONAL ACTIVATOR DOMAIN"/>
    <property type="match status" value="1"/>
</dbReference>
<dbReference type="SUPFAM" id="SSF46894">
    <property type="entry name" value="C-terminal effector domain of the bipartite response regulators"/>
    <property type="match status" value="1"/>
</dbReference>
<evidence type="ECO:0000313" key="2">
    <source>
        <dbReference type="EMBL" id="ABV33828.1"/>
    </source>
</evidence>
<dbReference type="SUPFAM" id="SSF48452">
    <property type="entry name" value="TPR-like"/>
    <property type="match status" value="1"/>
</dbReference>
<evidence type="ECO:0000259" key="1">
    <source>
        <dbReference type="SMART" id="SM01043"/>
    </source>
</evidence>
<dbReference type="InterPro" id="IPR036388">
    <property type="entry name" value="WH-like_DNA-bd_sf"/>
</dbReference>
<name>A8F6P4_PSELT</name>
<protein>
    <submittedName>
        <fullName evidence="2">Transcriptional regulator, SARP family</fullName>
    </submittedName>
</protein>
<sequence>MQIKTLGGFSIISERERINLSKIRSRKARDLLKYLVAFRRKPIHIEILCDLFWRDMDQKYARINLQSTIYMLRSIVGKNKIVFHDNTYCFDPKNEIVVDADEFEKFIQMALNSKDLSERKTLLEKALDLYKGDFMAENLYEDWTLQFREHYRDLFVKGLLELGKIYLEEGHPHNVIELSKSALIQDPLNEEAVLLLIKAYIKNNNLSDAVKVYKEFSAILEKELQIKPSKELTQLYGQIVSGNLDNKWLIVVEGTDSLINKNDLLNDLKKAVRDTDEIVFLCENKVGIFLKGIPKAAAKNIYGRITNILDKCSVQTRISFREAR</sequence>
<dbReference type="Gene3D" id="1.25.40.10">
    <property type="entry name" value="Tetratricopeptide repeat domain"/>
    <property type="match status" value="1"/>
</dbReference>
<dbReference type="InterPro" id="IPR005158">
    <property type="entry name" value="BTAD"/>
</dbReference>
<dbReference type="HOGENOM" id="CLU_862967_0_0_0"/>
<evidence type="ECO:0000313" key="3">
    <source>
        <dbReference type="Proteomes" id="UP000002016"/>
    </source>
</evidence>
<dbReference type="InterPro" id="IPR016032">
    <property type="entry name" value="Sig_transdc_resp-reg_C-effctor"/>
</dbReference>
<dbReference type="SMART" id="SM01043">
    <property type="entry name" value="BTAD"/>
    <property type="match status" value="1"/>
</dbReference>
<dbReference type="Proteomes" id="UP000002016">
    <property type="component" value="Chromosome"/>
</dbReference>
<dbReference type="Gene3D" id="1.10.10.10">
    <property type="entry name" value="Winged helix-like DNA-binding domain superfamily/Winged helix DNA-binding domain"/>
    <property type="match status" value="1"/>
</dbReference>
<dbReference type="RefSeq" id="WP_012003304.1">
    <property type="nucleotide sequence ID" value="NC_009828.1"/>
</dbReference>
<reference evidence="2 3" key="2">
    <citation type="journal article" date="2009" name="Proc. Natl. Acad. Sci. U.S.A.">
        <title>On the chimeric nature, thermophilic origin, and phylogenetic placement of the Thermotogales.</title>
        <authorList>
            <person name="Zhaxybayeva O."/>
            <person name="Swithers K.S."/>
            <person name="Lapierre P."/>
            <person name="Fournier G.P."/>
            <person name="Bickhart D.M."/>
            <person name="DeBoy R.T."/>
            <person name="Nelson K.E."/>
            <person name="Nesbo C.L."/>
            <person name="Doolittle W.F."/>
            <person name="Gogarten J.P."/>
            <person name="Noll K.M."/>
        </authorList>
    </citation>
    <scope>NUCLEOTIDE SEQUENCE [LARGE SCALE GENOMIC DNA]</scope>
    <source>
        <strain evidence="3">ATCC BAA-301 / DSM 14385 / NBRC 107922 / TMO</strain>
    </source>
</reference>
<dbReference type="OrthoDB" id="47826at2"/>
<accession>A8F6P4</accession>
<dbReference type="Pfam" id="PF03704">
    <property type="entry name" value="BTAD"/>
    <property type="match status" value="1"/>
</dbReference>
<reference evidence="2 3" key="1">
    <citation type="submission" date="2007-08" db="EMBL/GenBank/DDBJ databases">
        <title>Complete sequence of Thermotoga lettingae TMO.</title>
        <authorList>
            <consortium name="US DOE Joint Genome Institute"/>
            <person name="Copeland A."/>
            <person name="Lucas S."/>
            <person name="Lapidus A."/>
            <person name="Barry K."/>
            <person name="Glavina del Rio T."/>
            <person name="Dalin E."/>
            <person name="Tice H."/>
            <person name="Pitluck S."/>
            <person name="Foster B."/>
            <person name="Bruce D."/>
            <person name="Schmutz J."/>
            <person name="Larimer F."/>
            <person name="Land M."/>
            <person name="Hauser L."/>
            <person name="Kyrpides N."/>
            <person name="Mikhailova N."/>
            <person name="Nelson K."/>
            <person name="Gogarten J.P."/>
            <person name="Noll K."/>
            <person name="Richardson P."/>
        </authorList>
    </citation>
    <scope>NUCLEOTIDE SEQUENCE [LARGE SCALE GENOMIC DNA]</scope>
    <source>
        <strain evidence="3">ATCC BAA-301 / DSM 14385 / NBRC 107922 / TMO</strain>
    </source>
</reference>
<keyword evidence="3" id="KW-1185">Reference proteome</keyword>
<dbReference type="InterPro" id="IPR011990">
    <property type="entry name" value="TPR-like_helical_dom_sf"/>
</dbReference>